<sequence length="128" mass="14525">MWTNVAYKLSAILVIPNSFANANSMRPSLSFRTCFGISRLLTPVLSAPLCHAELVCFRLFASLESASIQENLNQVQVDKRCGQTLRTNCTQSLSFRTRFGISRLLTPVRYVILVMLNSFQHLDSYFRT</sequence>
<organism evidence="1 2">
    <name type="scientific">Flavobacterium indicum (strain DSM 17447 / CIP 109464 / GPTSA100-9)</name>
    <dbReference type="NCBI Taxonomy" id="1094466"/>
    <lineage>
        <taxon>Bacteria</taxon>
        <taxon>Pseudomonadati</taxon>
        <taxon>Bacteroidota</taxon>
        <taxon>Flavobacteriia</taxon>
        <taxon>Flavobacteriales</taxon>
        <taxon>Flavobacteriaceae</taxon>
        <taxon>Flavobacterium</taxon>
    </lineage>
</organism>
<keyword evidence="2" id="KW-1185">Reference proteome</keyword>
<protein>
    <submittedName>
        <fullName evidence="1">Uncharacterized protein</fullName>
    </submittedName>
</protein>
<dbReference type="HOGENOM" id="CLU_1956356_0_0_10"/>
<evidence type="ECO:0000313" key="1">
    <source>
        <dbReference type="EMBL" id="CCG53551.1"/>
    </source>
</evidence>
<dbReference type="KEGG" id="fin:KQS_08035"/>
<evidence type="ECO:0000313" key="2">
    <source>
        <dbReference type="Proteomes" id="UP000007599"/>
    </source>
</evidence>
<gene>
    <name evidence="1" type="ordered locus">KQS_08035</name>
</gene>
<accession>H8XT09</accession>
<dbReference type="Proteomes" id="UP000007599">
    <property type="component" value="Chromosome I"/>
</dbReference>
<dbReference type="EMBL" id="HE774682">
    <property type="protein sequence ID" value="CCG53551.1"/>
    <property type="molecule type" value="Genomic_DNA"/>
</dbReference>
<name>H8XT09_FLAIG</name>
<dbReference type="STRING" id="1094466.KQS_08035"/>
<proteinExistence type="predicted"/>
<reference evidence="1 2" key="1">
    <citation type="journal article" date="2012" name="J. Bacteriol.">
        <title>Complete Genome Sequence of Flavobacterium indicum GPSTA100-9T, Isolated from Warm Spring Water.</title>
        <authorList>
            <person name="Barbier P."/>
            <person name="Houel A."/>
            <person name="Loux V."/>
            <person name="Poulain J."/>
            <person name="Bernardet J.F."/>
            <person name="Touchon M."/>
            <person name="Duchaud E."/>
        </authorList>
    </citation>
    <scope>NUCLEOTIDE SEQUENCE [LARGE SCALE GENOMIC DNA]</scope>
    <source>
        <strain evidence="2">DSM 17447 / CIP 109464 / GPTSA100-9</strain>
    </source>
</reference>
<dbReference type="AlphaFoldDB" id="H8XT09"/>
<reference evidence="2" key="2">
    <citation type="submission" date="2012-03" db="EMBL/GenBank/DDBJ databases">
        <title>Complete genome sequence of Flavobacterium indicum GPTSA100-9T, isolated from warm spring water.</title>
        <authorList>
            <person name="Barbier P."/>
            <person name="Houel A."/>
            <person name="Loux V."/>
            <person name="Poulain J."/>
            <person name="Bernardet J.-F."/>
            <person name="Touchon M."/>
            <person name="Duchaud E."/>
        </authorList>
    </citation>
    <scope>NUCLEOTIDE SEQUENCE [LARGE SCALE GENOMIC DNA]</scope>
    <source>
        <strain evidence="2">DSM 17447 / CIP 109464 / GPTSA100-9</strain>
    </source>
</reference>